<dbReference type="Pfam" id="PF13186">
    <property type="entry name" value="SPASM"/>
    <property type="match status" value="1"/>
</dbReference>
<evidence type="ECO:0000256" key="3">
    <source>
        <dbReference type="ARBA" id="ARBA00022691"/>
    </source>
</evidence>
<evidence type="ECO:0000256" key="4">
    <source>
        <dbReference type="ARBA" id="ARBA00022723"/>
    </source>
</evidence>
<sequence length="324" mass="37878">MSKELKMNREYLMEENPPFPRNMLMELTNICNHNCVFCHYKNMTRKKRKCNKEFSFYIMQQAYDNGTREIGFYMIGEPLLNPDIEKYIKKAKEIGFEYVYLTTNGALADLEKMKKLINAGLDSIKFSINAGTSEHYKFIHGKDDYIMVKENVRALGRYIRNENIDLNVFISFVKTKITDSDSRFLHRDFADYVDKIYEFDCGTQGTPMKELIEKNIVDKIKSGSMPCEMVFNRLHVTCEGYLDACCVDADGMLTVADLHSVSLKDAWNSEIMRDLRKQFIDGKLKKNVCYNCVHNTNDMVYPLNDMLYKSLQKTSDTYDKRINK</sequence>
<evidence type="ECO:0000256" key="5">
    <source>
        <dbReference type="ARBA" id="ARBA00023004"/>
    </source>
</evidence>
<dbReference type="InterPro" id="IPR058240">
    <property type="entry name" value="rSAM_sf"/>
</dbReference>
<evidence type="ECO:0000256" key="1">
    <source>
        <dbReference type="ARBA" id="ARBA00001966"/>
    </source>
</evidence>
<dbReference type="GO" id="GO:0051536">
    <property type="term" value="F:iron-sulfur cluster binding"/>
    <property type="evidence" value="ECO:0007669"/>
    <property type="project" value="UniProtKB-KW"/>
</dbReference>
<keyword evidence="3" id="KW-0949">S-adenosyl-L-methionine</keyword>
<dbReference type="SFLD" id="SFLDS00029">
    <property type="entry name" value="Radical_SAM"/>
    <property type="match status" value="1"/>
</dbReference>
<dbReference type="InterPro" id="IPR034391">
    <property type="entry name" value="AdoMet-like_SPASM_containing"/>
</dbReference>
<dbReference type="GO" id="GO:0003824">
    <property type="term" value="F:catalytic activity"/>
    <property type="evidence" value="ECO:0007669"/>
    <property type="project" value="InterPro"/>
</dbReference>
<dbReference type="InterPro" id="IPR007197">
    <property type="entry name" value="rSAM"/>
</dbReference>
<evidence type="ECO:0000256" key="6">
    <source>
        <dbReference type="ARBA" id="ARBA00023014"/>
    </source>
</evidence>
<dbReference type="CDD" id="cd21109">
    <property type="entry name" value="SPASM"/>
    <property type="match status" value="1"/>
</dbReference>
<reference evidence="8 9" key="1">
    <citation type="submission" date="2016-10" db="EMBL/GenBank/DDBJ databases">
        <authorList>
            <person name="de Groot N.N."/>
        </authorList>
    </citation>
    <scope>NUCLEOTIDE SEQUENCE [LARGE SCALE GENOMIC DNA]</scope>
    <source>
        <strain evidence="8 9">L14</strain>
    </source>
</reference>
<proteinExistence type="predicted"/>
<evidence type="ECO:0000259" key="7">
    <source>
        <dbReference type="PROSITE" id="PS51918"/>
    </source>
</evidence>
<dbReference type="PANTHER" id="PTHR11228:SF34">
    <property type="entry name" value="TUNGSTEN-CONTAINING ALDEHYDE FERREDOXIN OXIDOREDUCTASE COFACTOR MODIFYING PROTEIN"/>
    <property type="match status" value="1"/>
</dbReference>
<dbReference type="AlphaFoldDB" id="A0A1I0Y030"/>
<dbReference type="PANTHER" id="PTHR11228">
    <property type="entry name" value="RADICAL SAM DOMAIN PROTEIN"/>
    <property type="match status" value="1"/>
</dbReference>
<dbReference type="InterPro" id="IPR050377">
    <property type="entry name" value="Radical_SAM_PqqE_MftC-like"/>
</dbReference>
<dbReference type="RefSeq" id="WP_074816125.1">
    <property type="nucleotide sequence ID" value="NZ_FOJX01000008.1"/>
</dbReference>
<evidence type="ECO:0000313" key="8">
    <source>
        <dbReference type="EMBL" id="SFB05603.1"/>
    </source>
</evidence>
<gene>
    <name evidence="8" type="ORF">SAMN05216587_10849</name>
</gene>
<name>A0A1I0Y030_SELRU</name>
<dbReference type="SFLD" id="SFLDG01067">
    <property type="entry name" value="SPASM/twitch_domain_containing"/>
    <property type="match status" value="1"/>
</dbReference>
<comment type="cofactor">
    <cofactor evidence="1">
        <name>[4Fe-4S] cluster</name>
        <dbReference type="ChEBI" id="CHEBI:49883"/>
    </cofactor>
</comment>
<dbReference type="GO" id="GO:0046872">
    <property type="term" value="F:metal ion binding"/>
    <property type="evidence" value="ECO:0007669"/>
    <property type="project" value="UniProtKB-KW"/>
</dbReference>
<dbReference type="Proteomes" id="UP000183843">
    <property type="component" value="Unassembled WGS sequence"/>
</dbReference>
<dbReference type="PROSITE" id="PS51918">
    <property type="entry name" value="RADICAL_SAM"/>
    <property type="match status" value="1"/>
</dbReference>
<feature type="domain" description="Radical SAM core" evidence="7">
    <location>
        <begin position="17"/>
        <end position="239"/>
    </location>
</feature>
<keyword evidence="5" id="KW-0408">Iron</keyword>
<dbReference type="CDD" id="cd01335">
    <property type="entry name" value="Radical_SAM"/>
    <property type="match status" value="1"/>
</dbReference>
<dbReference type="Pfam" id="PF04055">
    <property type="entry name" value="Radical_SAM"/>
    <property type="match status" value="1"/>
</dbReference>
<organism evidence="8 9">
    <name type="scientific">Selenomonas ruminantium</name>
    <dbReference type="NCBI Taxonomy" id="971"/>
    <lineage>
        <taxon>Bacteria</taxon>
        <taxon>Bacillati</taxon>
        <taxon>Bacillota</taxon>
        <taxon>Negativicutes</taxon>
        <taxon>Selenomonadales</taxon>
        <taxon>Selenomonadaceae</taxon>
        <taxon>Selenomonas</taxon>
    </lineage>
</organism>
<dbReference type="EMBL" id="FOJX01000008">
    <property type="protein sequence ID" value="SFB05603.1"/>
    <property type="molecule type" value="Genomic_DNA"/>
</dbReference>
<dbReference type="InterPro" id="IPR023885">
    <property type="entry name" value="4Fe4S-binding_SPASM_dom"/>
</dbReference>
<keyword evidence="6" id="KW-0411">Iron-sulfur</keyword>
<dbReference type="InterPro" id="IPR013785">
    <property type="entry name" value="Aldolase_TIM"/>
</dbReference>
<dbReference type="Gene3D" id="3.20.20.70">
    <property type="entry name" value="Aldolase class I"/>
    <property type="match status" value="1"/>
</dbReference>
<accession>A0A1I0Y030</accession>
<protein>
    <submittedName>
        <fullName evidence="8">Iron-sulfur cluster-binding domain-containing protein</fullName>
    </submittedName>
</protein>
<keyword evidence="2" id="KW-0004">4Fe-4S</keyword>
<dbReference type="SFLD" id="SFLDG01387">
    <property type="entry name" value="BtrN-like_SPASM_domain_contain"/>
    <property type="match status" value="1"/>
</dbReference>
<evidence type="ECO:0000256" key="2">
    <source>
        <dbReference type="ARBA" id="ARBA00022485"/>
    </source>
</evidence>
<keyword evidence="4" id="KW-0479">Metal-binding</keyword>
<dbReference type="SUPFAM" id="SSF102114">
    <property type="entry name" value="Radical SAM enzymes"/>
    <property type="match status" value="1"/>
</dbReference>
<evidence type="ECO:0000313" key="9">
    <source>
        <dbReference type="Proteomes" id="UP000183843"/>
    </source>
</evidence>